<keyword evidence="3" id="KW-1185">Reference proteome</keyword>
<dbReference type="InterPro" id="IPR014710">
    <property type="entry name" value="RmlC-like_jellyroll"/>
</dbReference>
<organism evidence="2 3">
    <name type="scientific">Nocardia acididurans</name>
    <dbReference type="NCBI Taxonomy" id="2802282"/>
    <lineage>
        <taxon>Bacteria</taxon>
        <taxon>Bacillati</taxon>
        <taxon>Actinomycetota</taxon>
        <taxon>Actinomycetes</taxon>
        <taxon>Mycobacteriales</taxon>
        <taxon>Nocardiaceae</taxon>
        <taxon>Nocardia</taxon>
    </lineage>
</organism>
<evidence type="ECO:0000313" key="2">
    <source>
        <dbReference type="EMBL" id="MBL1076918.1"/>
    </source>
</evidence>
<comment type="caution">
    <text evidence="2">The sequence shown here is derived from an EMBL/GenBank/DDBJ whole genome shotgun (WGS) entry which is preliminary data.</text>
</comment>
<dbReference type="InterPro" id="IPR013096">
    <property type="entry name" value="Cupin_2"/>
</dbReference>
<dbReference type="Proteomes" id="UP000602198">
    <property type="component" value="Unassembled WGS sequence"/>
</dbReference>
<sequence>MRSHDPLDLAKTLDPFDFRELAPFNDSAFCMYYGDSLESSDWELHPDTDELLMVLRGSVTVEILTATDRYRIPLTAGQFAIVPKGHWHRHIDIVEVVELFFTPGATVESTAVDPRLESTSAAVPSPMP</sequence>
<dbReference type="SUPFAM" id="SSF51182">
    <property type="entry name" value="RmlC-like cupins"/>
    <property type="match status" value="1"/>
</dbReference>
<accession>A0ABS1M8E7</accession>
<evidence type="ECO:0000259" key="1">
    <source>
        <dbReference type="Pfam" id="PF07883"/>
    </source>
</evidence>
<dbReference type="EMBL" id="JAERRJ010000008">
    <property type="protein sequence ID" value="MBL1076918.1"/>
    <property type="molecule type" value="Genomic_DNA"/>
</dbReference>
<dbReference type="Pfam" id="PF07883">
    <property type="entry name" value="Cupin_2"/>
    <property type="match status" value="1"/>
</dbReference>
<reference evidence="2 3" key="1">
    <citation type="submission" date="2021-01" db="EMBL/GenBank/DDBJ databases">
        <title>WGS of actinomycetes isolated from Thailand.</title>
        <authorList>
            <person name="Thawai C."/>
        </authorList>
    </citation>
    <scope>NUCLEOTIDE SEQUENCE [LARGE SCALE GENOMIC DNA]</scope>
    <source>
        <strain evidence="2 3">LPG 2</strain>
    </source>
</reference>
<protein>
    <submittedName>
        <fullName evidence="2">Cupin domain-containing protein</fullName>
    </submittedName>
</protein>
<feature type="domain" description="Cupin type-2" evidence="1">
    <location>
        <begin position="39"/>
        <end position="91"/>
    </location>
</feature>
<proteinExistence type="predicted"/>
<evidence type="ECO:0000313" key="3">
    <source>
        <dbReference type="Proteomes" id="UP000602198"/>
    </source>
</evidence>
<name>A0ABS1M8E7_9NOCA</name>
<gene>
    <name evidence="2" type="ORF">JK358_21210</name>
</gene>
<dbReference type="InterPro" id="IPR011051">
    <property type="entry name" value="RmlC_Cupin_sf"/>
</dbReference>
<dbReference type="Gene3D" id="2.60.120.10">
    <property type="entry name" value="Jelly Rolls"/>
    <property type="match status" value="1"/>
</dbReference>
<dbReference type="RefSeq" id="WP_201949505.1">
    <property type="nucleotide sequence ID" value="NZ_JAERRJ010000008.1"/>
</dbReference>